<dbReference type="PANTHER" id="PTHR31860">
    <property type="entry name" value="HEAT-INDUCIBLE TRANSCRIPTION REPRESSOR (DUF639)-RELATED"/>
    <property type="match status" value="1"/>
</dbReference>
<dbReference type="PANTHER" id="PTHR31860:SF6">
    <property type="entry name" value="HEAT-INDUCIBLE TRANSCRIPTION REPRESSOR (DUF639)"/>
    <property type="match status" value="1"/>
</dbReference>
<keyword evidence="2" id="KW-0812">Transmembrane</keyword>
<feature type="region of interest" description="Disordered" evidence="1">
    <location>
        <begin position="1"/>
        <end position="22"/>
    </location>
</feature>
<evidence type="ECO:0000259" key="3">
    <source>
        <dbReference type="SMART" id="SM00568"/>
    </source>
</evidence>
<organism evidence="4 5">
    <name type="scientific">Cyanidiococcus yangmingshanensis</name>
    <dbReference type="NCBI Taxonomy" id="2690220"/>
    <lineage>
        <taxon>Eukaryota</taxon>
        <taxon>Rhodophyta</taxon>
        <taxon>Bangiophyceae</taxon>
        <taxon>Cyanidiales</taxon>
        <taxon>Cyanidiaceae</taxon>
        <taxon>Cyanidiococcus</taxon>
    </lineage>
</organism>
<feature type="transmembrane region" description="Helical" evidence="2">
    <location>
        <begin position="728"/>
        <end position="756"/>
    </location>
</feature>
<dbReference type="Proteomes" id="UP000530660">
    <property type="component" value="Unassembled WGS sequence"/>
</dbReference>
<gene>
    <name evidence="4" type="ORF">F1559_001492</name>
</gene>
<reference evidence="4 5" key="1">
    <citation type="journal article" date="2020" name="J. Phycol.">
        <title>Comparative genome analysis reveals Cyanidiococcus gen. nov., a new extremophilic red algal genus sister to Cyanidioschyzon (Cyanidioschyzonaceae, Rhodophyta).</title>
        <authorList>
            <person name="Liu S.-L."/>
            <person name="Chiang Y.-R."/>
            <person name="Yoon H.S."/>
            <person name="Fu H.-Y."/>
        </authorList>
    </citation>
    <scope>NUCLEOTIDE SEQUENCE [LARGE SCALE GENOMIC DNA]</scope>
    <source>
        <strain evidence="4 5">THAL066</strain>
    </source>
</reference>
<sequence length="781" mass="88034">MSTEPPPLWTPSKTLTKRRARMPTQDVTALPTLRQEKNEDARLKEAVHNEPENFRAQQWRLALAEACSDLLGAGLDELREAYAEYLQHGDLSAAVPSGPRNTIPARTRFFEDLSLASPRDFVDYVIIRTLRQRDVFELQNSRSWTFNLMDRSGDGRAYLAEFVRYAPHMSPVTDSATAELVFHALSRGLPGPQPKMPARAHRTTSNAELEPVPQDLISSSCSISKNIEPNSSEAYVDFERWDAFLVALGKVFSKTKPEWAEAKQLLRLDPGEPLVKAQAAIDHSGTFPIPGKLFLSERYLCFVASIGWGHYLLPLGTIQRVRSTELPVFRRDALVIEFVLPKITDRDAKDPYAKFMPENNSIDGLVLSFNEFRSTRRRDAWHCYVQEMAMAHALSRQHRVSHLDASAVMDADGSSYAKRPQRTFVSLRNIGETEKSPSDTQASLGAVQLSDNASNASNNNLAAGRCGSATNLSSNLEWLVHCPTPAFARVARLNILRSRALKRVFRGCLTSDLFVFSTDNEEAAAATTTGFESSVGLLELKRKALRRYVDAAYRMATGQRSWWFARAIQRVNINMEANRRRQGGRDNEALDLVSLGNQISTFIELVTPIGCMFDAVCYVIRWNRPVLSAAVLTFFIFLVVMDAVAYLLPLVIFGYCVLLISVRNALQKQTTGTKSESSNTRAAYLSGVFARVHHGLVATQVWLQHMNRHLEKFESIHLWRNPALTRQYIYGLVCCAVILLIIPFRWVFAATIIYVFTLQFRDPERQDFVDRWYASVPGRLT</sequence>
<name>A0A7J7IEV5_9RHOD</name>
<keyword evidence="5" id="KW-1185">Reference proteome</keyword>
<protein>
    <recommendedName>
        <fullName evidence="3">GRAM domain-containing protein</fullName>
    </recommendedName>
</protein>
<dbReference type="EMBL" id="VWRR01000015">
    <property type="protein sequence ID" value="KAF6001234.1"/>
    <property type="molecule type" value="Genomic_DNA"/>
</dbReference>
<proteinExistence type="predicted"/>
<evidence type="ECO:0000313" key="4">
    <source>
        <dbReference type="EMBL" id="KAF6001234.1"/>
    </source>
</evidence>
<dbReference type="InterPro" id="IPR006927">
    <property type="entry name" value="DUF639"/>
</dbReference>
<dbReference type="SMART" id="SM00568">
    <property type="entry name" value="GRAM"/>
    <property type="match status" value="1"/>
</dbReference>
<feature type="domain" description="GRAM" evidence="3">
    <location>
        <begin position="260"/>
        <end position="325"/>
    </location>
</feature>
<dbReference type="InterPro" id="IPR004182">
    <property type="entry name" value="GRAM"/>
</dbReference>
<keyword evidence="2" id="KW-0472">Membrane</keyword>
<feature type="transmembrane region" description="Helical" evidence="2">
    <location>
        <begin position="629"/>
        <end position="662"/>
    </location>
</feature>
<dbReference type="OrthoDB" id="4315at2759"/>
<keyword evidence="2" id="KW-1133">Transmembrane helix</keyword>
<evidence type="ECO:0000313" key="5">
    <source>
        <dbReference type="Proteomes" id="UP000530660"/>
    </source>
</evidence>
<accession>A0A7J7IEV5</accession>
<evidence type="ECO:0000256" key="1">
    <source>
        <dbReference type="SAM" id="MobiDB-lite"/>
    </source>
</evidence>
<dbReference type="Pfam" id="PF04842">
    <property type="entry name" value="DUF639"/>
    <property type="match status" value="1"/>
</dbReference>
<comment type="caution">
    <text evidence="4">The sequence shown here is derived from an EMBL/GenBank/DDBJ whole genome shotgun (WGS) entry which is preliminary data.</text>
</comment>
<evidence type="ECO:0000256" key="2">
    <source>
        <dbReference type="SAM" id="Phobius"/>
    </source>
</evidence>
<dbReference type="AlphaFoldDB" id="A0A7J7IEV5"/>